<sequence>MKQAIETIPANKKLKYIKKIAILATFGAFLFGYDTGVINGSLSFMARGDELNLSPFMEGLVTSSLLFGAAIGAVIWGRLADRYGRKSILRVLAIIFFFSTLGSSIAPNSYVLIIGRLFMGLAVGGVAGIVPVYLGEMAPSNIRGSLVCQDQMMIVLGQLLAYVMNGILGNAFNVSYIWRFMIALAAIPAIILWIGTYIIPETPRWLAIEKKSDQALVVLRNTRDDKTADQDLKHIEQNIKKESSRGHASLHDFHTPWIKRILIIGITIAVMQQLAGINIMMYYGTTILEKTGFSTKAALIANIGNGVLSVLGTTIYMFFLANRIKRRLAWIGGFCFTTTILAAIAILSHYAAGLSILPYIVITCTMLFVFVDQMTLGPVCWLLLSEIFPLHVRGLGVGIATFGMWIMDFGVGFFFPILIEIFGLSNTFWIFAVIGVICIIISFFIIPETSGRSLEQLEDSFRRS</sequence>
<evidence type="ECO:0000256" key="9">
    <source>
        <dbReference type="RuleBase" id="RU003346"/>
    </source>
</evidence>
<evidence type="ECO:0000256" key="1">
    <source>
        <dbReference type="ARBA" id="ARBA00004651"/>
    </source>
</evidence>
<dbReference type="EMBL" id="WERV01000001">
    <property type="protein sequence ID" value="MDV7714237.1"/>
    <property type="molecule type" value="Genomic_DNA"/>
</dbReference>
<keyword evidence="3 9" id="KW-0813">Transport</keyword>
<evidence type="ECO:0000313" key="14">
    <source>
        <dbReference type="Proteomes" id="UP000181728"/>
    </source>
</evidence>
<feature type="transmembrane region" description="Helical" evidence="10">
    <location>
        <begin position="88"/>
        <end position="107"/>
    </location>
</feature>
<evidence type="ECO:0000313" key="15">
    <source>
        <dbReference type="Proteomes" id="UP001281024"/>
    </source>
</evidence>
<evidence type="ECO:0000256" key="4">
    <source>
        <dbReference type="ARBA" id="ARBA00022475"/>
    </source>
</evidence>
<feature type="transmembrane region" description="Helical" evidence="10">
    <location>
        <begin position="261"/>
        <end position="285"/>
    </location>
</feature>
<dbReference type="InterPro" id="IPR036259">
    <property type="entry name" value="MFS_trans_sf"/>
</dbReference>
<dbReference type="InterPro" id="IPR020846">
    <property type="entry name" value="MFS_dom"/>
</dbReference>
<feature type="transmembrane region" description="Helical" evidence="10">
    <location>
        <begin position="328"/>
        <end position="350"/>
    </location>
</feature>
<evidence type="ECO:0000256" key="10">
    <source>
        <dbReference type="SAM" id="Phobius"/>
    </source>
</evidence>
<evidence type="ECO:0000256" key="8">
    <source>
        <dbReference type="ARBA" id="ARBA00023136"/>
    </source>
</evidence>
<evidence type="ECO:0000256" key="5">
    <source>
        <dbReference type="ARBA" id="ARBA00022597"/>
    </source>
</evidence>
<dbReference type="PANTHER" id="PTHR48020:SF12">
    <property type="entry name" value="PROTON MYO-INOSITOL COTRANSPORTER"/>
    <property type="match status" value="1"/>
</dbReference>
<dbReference type="Proteomes" id="UP001281024">
    <property type="component" value="Unassembled WGS sequence"/>
</dbReference>
<keyword evidence="5" id="KW-0762">Sugar transport</keyword>
<feature type="transmembrane region" description="Helical" evidence="10">
    <location>
        <begin position="428"/>
        <end position="446"/>
    </location>
</feature>
<dbReference type="GO" id="GO:0005886">
    <property type="term" value="C:plasma membrane"/>
    <property type="evidence" value="ECO:0007669"/>
    <property type="project" value="UniProtKB-SubCell"/>
</dbReference>
<feature type="transmembrane region" description="Helical" evidence="10">
    <location>
        <begin position="56"/>
        <end position="76"/>
    </location>
</feature>
<accession>A0A483CNH4</accession>
<dbReference type="EMBL" id="MLOK01000054">
    <property type="protein sequence ID" value="OIM20573.1"/>
    <property type="molecule type" value="Genomic_DNA"/>
</dbReference>
<feature type="transmembrane region" description="Helical" evidence="10">
    <location>
        <begin position="297"/>
        <end position="321"/>
    </location>
</feature>
<feature type="domain" description="Major facilitator superfamily (MFS) profile" evidence="11">
    <location>
        <begin position="20"/>
        <end position="450"/>
    </location>
</feature>
<feature type="transmembrane region" description="Helical" evidence="10">
    <location>
        <begin position="113"/>
        <end position="134"/>
    </location>
</feature>
<evidence type="ECO:0000259" key="11">
    <source>
        <dbReference type="PROSITE" id="PS50850"/>
    </source>
</evidence>
<dbReference type="PROSITE" id="PS50850">
    <property type="entry name" value="MFS"/>
    <property type="match status" value="1"/>
</dbReference>
<dbReference type="SUPFAM" id="SSF103473">
    <property type="entry name" value="MFS general substrate transporter"/>
    <property type="match status" value="1"/>
</dbReference>
<proteinExistence type="inferred from homology"/>
<keyword evidence="8 10" id="KW-0472">Membrane</keyword>
<name>A0A483CNH4_OENOE</name>
<dbReference type="InterPro" id="IPR003663">
    <property type="entry name" value="Sugar/inositol_transpt"/>
</dbReference>
<feature type="transmembrane region" description="Helical" evidence="10">
    <location>
        <begin position="396"/>
        <end position="422"/>
    </location>
</feature>
<dbReference type="Pfam" id="PF00083">
    <property type="entry name" value="Sugar_tr"/>
    <property type="match status" value="1"/>
</dbReference>
<evidence type="ECO:0000256" key="3">
    <source>
        <dbReference type="ARBA" id="ARBA00022448"/>
    </source>
</evidence>
<dbReference type="FunFam" id="1.20.1250.20:FF:000218">
    <property type="entry name" value="facilitated trehalose transporter Tret1"/>
    <property type="match status" value="1"/>
</dbReference>
<evidence type="ECO:0000256" key="7">
    <source>
        <dbReference type="ARBA" id="ARBA00022989"/>
    </source>
</evidence>
<evidence type="ECO:0000313" key="13">
    <source>
        <dbReference type="EMBL" id="OIM20573.1"/>
    </source>
</evidence>
<dbReference type="GO" id="GO:0022857">
    <property type="term" value="F:transmembrane transporter activity"/>
    <property type="evidence" value="ECO:0007669"/>
    <property type="project" value="InterPro"/>
</dbReference>
<dbReference type="AlphaFoldDB" id="A0A483CNH4"/>
<evidence type="ECO:0000256" key="6">
    <source>
        <dbReference type="ARBA" id="ARBA00022692"/>
    </source>
</evidence>
<dbReference type="Proteomes" id="UP000181728">
    <property type="component" value="Unassembled WGS sequence"/>
</dbReference>
<comment type="caution">
    <text evidence="12">The sequence shown here is derived from an EMBL/GenBank/DDBJ whole genome shotgun (WGS) entry which is preliminary data.</text>
</comment>
<dbReference type="PROSITE" id="PS00217">
    <property type="entry name" value="SUGAR_TRANSPORT_2"/>
    <property type="match status" value="1"/>
</dbReference>
<keyword evidence="4" id="KW-1003">Cell membrane</keyword>
<evidence type="ECO:0000313" key="12">
    <source>
        <dbReference type="EMBL" id="MDV7714237.1"/>
    </source>
</evidence>
<comment type="similarity">
    <text evidence="2 9">Belongs to the major facilitator superfamily. Sugar transporter (TC 2.A.1.1) family.</text>
</comment>
<dbReference type="PANTHER" id="PTHR48020">
    <property type="entry name" value="PROTON MYO-INOSITOL COTRANSPORTER"/>
    <property type="match status" value="1"/>
</dbReference>
<evidence type="ECO:0000256" key="2">
    <source>
        <dbReference type="ARBA" id="ARBA00010992"/>
    </source>
</evidence>
<dbReference type="InterPro" id="IPR005829">
    <property type="entry name" value="Sugar_transporter_CS"/>
</dbReference>
<dbReference type="PRINTS" id="PR00171">
    <property type="entry name" value="SUGRTRNSPORT"/>
</dbReference>
<protein>
    <submittedName>
        <fullName evidence="12 13">MFS transporter</fullName>
    </submittedName>
</protein>
<reference evidence="13 14" key="1">
    <citation type="journal article" date="2016" name="BMC Genomics">
        <title>Consensus pan-genome assembly of the specialised wine bacterium Oenococcus oeni.</title>
        <authorList>
            <person name="Sternes P.R."/>
            <person name="Borneman A.R."/>
        </authorList>
    </citation>
    <scope>NUCLEOTIDE SEQUENCE [LARGE SCALE GENOMIC DNA]</scope>
    <source>
        <strain evidence="13 14">AWRIB661</strain>
    </source>
</reference>
<feature type="transmembrane region" description="Helical" evidence="10">
    <location>
        <begin position="356"/>
        <end position="384"/>
    </location>
</feature>
<dbReference type="Gene3D" id="1.20.1250.20">
    <property type="entry name" value="MFS general substrate transporter like domains"/>
    <property type="match status" value="1"/>
</dbReference>
<feature type="transmembrane region" description="Helical" evidence="10">
    <location>
        <begin position="20"/>
        <end position="44"/>
    </location>
</feature>
<dbReference type="OMA" id="YWIDYGT"/>
<keyword evidence="6 10" id="KW-0812">Transmembrane</keyword>
<feature type="transmembrane region" description="Helical" evidence="10">
    <location>
        <begin position="176"/>
        <end position="199"/>
    </location>
</feature>
<comment type="subcellular location">
    <subcellularLocation>
        <location evidence="1">Cell membrane</location>
        <topology evidence="1">Multi-pass membrane protein</topology>
    </subcellularLocation>
</comment>
<dbReference type="InterPro" id="IPR050814">
    <property type="entry name" value="Myo-inositol_Transporter"/>
</dbReference>
<gene>
    <name evidence="13" type="ORF">ATX59_08335</name>
    <name evidence="12" type="ORF">GA838_00370</name>
</gene>
<dbReference type="InterPro" id="IPR005828">
    <property type="entry name" value="MFS_sugar_transport-like"/>
</dbReference>
<dbReference type="GeneID" id="75066590"/>
<dbReference type="RefSeq" id="WP_002819507.1">
    <property type="nucleotide sequence ID" value="NZ_CP027431.1"/>
</dbReference>
<reference evidence="12" key="2">
    <citation type="submission" date="2019-10" db="EMBL/GenBank/DDBJ databases">
        <title>Malate fermentation in French cider.</title>
        <authorList>
            <person name="Cousin F.J."/>
            <person name="Medina Fernandez S."/>
            <person name="Misery B."/>
            <person name="Laplace J.-M."/>
            <person name="Cretenet M."/>
        </authorList>
    </citation>
    <scope>NUCLEOTIDE SEQUENCE</scope>
    <source>
        <strain evidence="12">UCMA15129</strain>
    </source>
</reference>
<dbReference type="NCBIfam" id="TIGR00879">
    <property type="entry name" value="SP"/>
    <property type="match status" value="1"/>
</dbReference>
<organism evidence="12 15">
    <name type="scientific">Oenococcus oeni</name>
    <name type="common">Leuconostoc oenos</name>
    <dbReference type="NCBI Taxonomy" id="1247"/>
    <lineage>
        <taxon>Bacteria</taxon>
        <taxon>Bacillati</taxon>
        <taxon>Bacillota</taxon>
        <taxon>Bacilli</taxon>
        <taxon>Lactobacillales</taxon>
        <taxon>Lactobacillaceae</taxon>
        <taxon>Oenococcus</taxon>
    </lineage>
</organism>
<keyword evidence="7 10" id="KW-1133">Transmembrane helix</keyword>